<feature type="region of interest" description="Disordered" evidence="4">
    <location>
        <begin position="503"/>
        <end position="562"/>
    </location>
</feature>
<dbReference type="PANTHER" id="PTHR11575">
    <property type="entry name" value="5'-NUCLEOTIDASE-RELATED"/>
    <property type="match status" value="1"/>
</dbReference>
<evidence type="ECO:0000313" key="7">
    <source>
        <dbReference type="EMBL" id="KAK5164661.1"/>
    </source>
</evidence>
<dbReference type="RefSeq" id="XP_064654909.1">
    <property type="nucleotide sequence ID" value="XM_064807093.1"/>
</dbReference>
<dbReference type="Proteomes" id="UP001337655">
    <property type="component" value="Unassembled WGS sequence"/>
</dbReference>
<dbReference type="SUPFAM" id="SSF56300">
    <property type="entry name" value="Metallo-dependent phosphatases"/>
    <property type="match status" value="1"/>
</dbReference>
<sequence length="618" mass="69053">MKAEETTIHKTGREGPPDLRLLHFNDVYHPATGTEDPVGGIARFQTVCNYYRDDEKFKDLPKAMTFFSGDALNPSRESTVTKGAHMVEALNNIGIDAATVGNHEFDFGEANFKKLAQRCDFPWLLANLDDPNAGENMCFGQCEKSKIIEASNGLKIGILGLVEKEWLEKINTSLPASLQWREPIEVAKEIAPQLREQGADIVIALTHMRQPRDFAFGDGIPEGLIDLILGGHDHEYEYQVFKSGATFLRSGSDFKNLSYVEARRKEDAKGWDFDIVRRDIVREIPEDEKTSELAERLVQDVHRKLGNRIGFTSVPLDARFDTVGQQESNYANFVADLMRLYYEADCAVCTAFTIKGDQVYPPGELFLRNLVDCHPFEDPVVVVRVKGKALRHALENGVSQYPEPAACFPQVSGIRYSFDGEAEAGKRIREVEMNGKALDENADYTVACRAFLASAKLGYEQFRVHAEGGGAEEVVSEEEGVLVSGLLRQYFASIEIVDSMKGLAQKEKNPTSQWDRVNDEMDKSHPPRESSSDGKSGGKKRNADDGSDDDEEVSSRNEEREKRLQVARKVLKRWRRVAGIQGRPELASEQEHGEFVVGWTKGIAPKLDGRIQMVSGQA</sequence>
<reference evidence="7 8" key="1">
    <citation type="submission" date="2023-08" db="EMBL/GenBank/DDBJ databases">
        <title>Black Yeasts Isolated from many extreme environments.</title>
        <authorList>
            <person name="Coleine C."/>
            <person name="Stajich J.E."/>
            <person name="Selbmann L."/>
        </authorList>
    </citation>
    <scope>NUCLEOTIDE SEQUENCE [LARGE SCALE GENOMIC DNA]</scope>
    <source>
        <strain evidence="7 8">CCFEE 5935</strain>
    </source>
</reference>
<dbReference type="AlphaFoldDB" id="A0AAV9NXH9"/>
<dbReference type="SUPFAM" id="SSF55816">
    <property type="entry name" value="5'-nucleotidase (syn. UDP-sugar hydrolase), C-terminal domain"/>
    <property type="match status" value="1"/>
</dbReference>
<comment type="caution">
    <text evidence="7">The sequence shown here is derived from an EMBL/GenBank/DDBJ whole genome shotgun (WGS) entry which is preliminary data.</text>
</comment>
<dbReference type="Pfam" id="PF00149">
    <property type="entry name" value="Metallophos"/>
    <property type="match status" value="1"/>
</dbReference>
<proteinExistence type="inferred from homology"/>
<accession>A0AAV9NXH9</accession>
<comment type="similarity">
    <text evidence="1 3">Belongs to the 5'-nucleotidase family.</text>
</comment>
<dbReference type="PANTHER" id="PTHR11575:SF48">
    <property type="entry name" value="5'-NUCLEOTIDASE"/>
    <property type="match status" value="1"/>
</dbReference>
<organism evidence="7 8">
    <name type="scientific">Saxophila tyrrhenica</name>
    <dbReference type="NCBI Taxonomy" id="1690608"/>
    <lineage>
        <taxon>Eukaryota</taxon>
        <taxon>Fungi</taxon>
        <taxon>Dikarya</taxon>
        <taxon>Ascomycota</taxon>
        <taxon>Pezizomycotina</taxon>
        <taxon>Dothideomycetes</taxon>
        <taxon>Dothideomycetidae</taxon>
        <taxon>Mycosphaerellales</taxon>
        <taxon>Extremaceae</taxon>
        <taxon>Saxophila</taxon>
    </lineage>
</organism>
<name>A0AAV9NXH9_9PEZI</name>
<dbReference type="EMBL" id="JAVRRT010000019">
    <property type="protein sequence ID" value="KAK5164661.1"/>
    <property type="molecule type" value="Genomic_DNA"/>
</dbReference>
<feature type="domain" description="Calcineurin-like phosphoesterase" evidence="5">
    <location>
        <begin position="19"/>
        <end position="236"/>
    </location>
</feature>
<evidence type="ECO:0000256" key="4">
    <source>
        <dbReference type="SAM" id="MobiDB-lite"/>
    </source>
</evidence>
<dbReference type="Gene3D" id="3.90.780.10">
    <property type="entry name" value="5'-Nucleotidase, C-terminal domain"/>
    <property type="match status" value="1"/>
</dbReference>
<dbReference type="GO" id="GO:0009166">
    <property type="term" value="P:nucleotide catabolic process"/>
    <property type="evidence" value="ECO:0007669"/>
    <property type="project" value="InterPro"/>
</dbReference>
<evidence type="ECO:0000256" key="2">
    <source>
        <dbReference type="ARBA" id="ARBA00022729"/>
    </source>
</evidence>
<gene>
    <name evidence="7" type="ORF">LTR77_009867</name>
</gene>
<dbReference type="GO" id="GO:0000166">
    <property type="term" value="F:nucleotide binding"/>
    <property type="evidence" value="ECO:0007669"/>
    <property type="project" value="UniProtKB-KW"/>
</dbReference>
<dbReference type="PRINTS" id="PR01607">
    <property type="entry name" value="APYRASEFAMLY"/>
</dbReference>
<evidence type="ECO:0008006" key="9">
    <source>
        <dbReference type="Google" id="ProtNLM"/>
    </source>
</evidence>
<dbReference type="InterPro" id="IPR006179">
    <property type="entry name" value="5_nucleotidase/apyrase"/>
</dbReference>
<keyword evidence="2" id="KW-0732">Signal</keyword>
<feature type="compositionally biased region" description="Basic and acidic residues" evidence="4">
    <location>
        <begin position="516"/>
        <end position="532"/>
    </location>
</feature>
<evidence type="ECO:0000259" key="5">
    <source>
        <dbReference type="Pfam" id="PF00149"/>
    </source>
</evidence>
<dbReference type="InterPro" id="IPR029052">
    <property type="entry name" value="Metallo-depent_PP-like"/>
</dbReference>
<dbReference type="InterPro" id="IPR004843">
    <property type="entry name" value="Calcineurin-like_PHP"/>
</dbReference>
<evidence type="ECO:0000259" key="6">
    <source>
        <dbReference type="Pfam" id="PF02872"/>
    </source>
</evidence>
<keyword evidence="8" id="KW-1185">Reference proteome</keyword>
<keyword evidence="3" id="KW-0547">Nucleotide-binding</keyword>
<dbReference type="InterPro" id="IPR036907">
    <property type="entry name" value="5'-Nucleotdase_C_sf"/>
</dbReference>
<evidence type="ECO:0000256" key="1">
    <source>
        <dbReference type="ARBA" id="ARBA00006654"/>
    </source>
</evidence>
<keyword evidence="3" id="KW-0378">Hydrolase</keyword>
<feature type="compositionally biased region" description="Basic and acidic residues" evidence="4">
    <location>
        <begin position="553"/>
        <end position="562"/>
    </location>
</feature>
<protein>
    <recommendedName>
        <fullName evidence="9">5'-nucleotidase</fullName>
    </recommendedName>
</protein>
<evidence type="ECO:0000256" key="3">
    <source>
        <dbReference type="RuleBase" id="RU362119"/>
    </source>
</evidence>
<dbReference type="GeneID" id="89931197"/>
<dbReference type="Gene3D" id="3.60.21.10">
    <property type="match status" value="1"/>
</dbReference>
<dbReference type="Pfam" id="PF02872">
    <property type="entry name" value="5_nucleotid_C"/>
    <property type="match status" value="1"/>
</dbReference>
<dbReference type="GO" id="GO:0016787">
    <property type="term" value="F:hydrolase activity"/>
    <property type="evidence" value="ECO:0007669"/>
    <property type="project" value="UniProtKB-KW"/>
</dbReference>
<evidence type="ECO:0000313" key="8">
    <source>
        <dbReference type="Proteomes" id="UP001337655"/>
    </source>
</evidence>
<dbReference type="InterPro" id="IPR008334">
    <property type="entry name" value="5'-Nucleotdase_C"/>
</dbReference>
<feature type="domain" description="5'-Nucleotidase C-terminal" evidence="6">
    <location>
        <begin position="309"/>
        <end position="462"/>
    </location>
</feature>